<name>A0ABW9SKL6_9BURK</name>
<dbReference type="Proteomes" id="UP000735592">
    <property type="component" value="Unassembled WGS sequence"/>
</dbReference>
<feature type="domain" description="DUF11" evidence="1">
    <location>
        <begin position="325"/>
        <end position="434"/>
    </location>
</feature>
<evidence type="ECO:0000259" key="1">
    <source>
        <dbReference type="Pfam" id="PF01345"/>
    </source>
</evidence>
<sequence>MKPITNHTSMLGQWLHRTLLLLGMLLAGSALADTPIKLFKSFAGNVSFTGTQKTMRTKDNNSGPCSVNNGTMNMVLSGVPAGATIVNAQLYWAGSSSTPDYTVSFDGASVTAPANRSFFSPTIQLDFFAGAVDVTAQVKAKGNATYTVGGLTINTGNPYCSVQTVLGGFQLLVIYSHSSEPFRVLNIYEGFQYMQYSSQTLTLANFKIPSPVGSLTGRIGHITWEGDTTLSGGGEILRYNGVEVKDSLNPSGNQFNSASNINNDAVSYGIDFDAYSVASPVIQAGQTQARSDYQSGQDLVLLNAEVIAAPNVPATDHGVSMTLQTPLQPSQASNYLINVVNNGPLAEGGPIKVVDVLPASLIFVSASGTGWACSNAGQTVTCLYAASVPAGTSLPPITLRVTAAAAASGLITNSATVSGPLYDYYDGNDTSTVSTSVGAAAIAPTYGYTDSPCLNGLPFGDPDQSCKLIDFNAQQNLGNDTIPLYLTYLISNVPTAVASKDTTIKLKYALACYDPAQDAGVRATFTRNGGSTVTLPLCSRSGALPTANSSYWSGLNDVVFEGGTASSTDYFLFQYADVGRVEFLVSDASARLGTSGAFVERPERLLLVPPASNGARTPASVTDPKFIAAGTNFSMSVQALLYRGGLAPNFGKESSPIQVSLLARAATDDTGARLSDMLDPGANPEDALTFSGSFGAFSGGVASGAAFSYADVGVLELTPVLSAGYLGTGNIQAEAVNVGRFVPDHFKTVMKAPMACDPNGMSCPANVDGMAYSGQPFELQVVAQNVQNGTTKNYRGTLARPVLLSAYAAPGTTTTPNPPASPSGAALSANSVTAASFADGTASPHPVYTLPNPFVASAPYAKNWVVPTMVYIRASETGSTSDGVTSLRSNAEEGGVAVVAGRLLVPNAYGSSQLAVPLQLSAQYYGVTSRSGVASYSWRANPSDSSTSLTLASALQFSSCGLVSCPTLASGAAAVLTISSGSATTSLKAGSNSVKSGANLKVNGPSWLPTTQGRVTFGVYRSPVIFLREVY</sequence>
<comment type="caution">
    <text evidence="3">The sequence shown here is derived from an EMBL/GenBank/DDBJ whole genome shotgun (WGS) entry which is preliminary data.</text>
</comment>
<gene>
    <name evidence="3" type="ORF">GM655_07755</name>
</gene>
<proteinExistence type="predicted"/>
<dbReference type="RefSeq" id="WP_155433949.1">
    <property type="nucleotide sequence ID" value="NZ_JBHLXK010000003.1"/>
</dbReference>
<organism evidence="3 4">
    <name type="scientific">Pseudoduganella danionis</name>
    <dbReference type="NCBI Taxonomy" id="1890295"/>
    <lineage>
        <taxon>Bacteria</taxon>
        <taxon>Pseudomonadati</taxon>
        <taxon>Pseudomonadota</taxon>
        <taxon>Betaproteobacteria</taxon>
        <taxon>Burkholderiales</taxon>
        <taxon>Oxalobacteraceae</taxon>
        <taxon>Telluria group</taxon>
        <taxon>Pseudoduganella</taxon>
    </lineage>
</organism>
<feature type="domain" description="DUF6701" evidence="2">
    <location>
        <begin position="570"/>
        <end position="1030"/>
    </location>
</feature>
<protein>
    <submittedName>
        <fullName evidence="3">DUF11 domain-containing protein</fullName>
    </submittedName>
</protein>
<dbReference type="EMBL" id="WNKW01000001">
    <property type="protein sequence ID" value="MTW32717.1"/>
    <property type="molecule type" value="Genomic_DNA"/>
</dbReference>
<evidence type="ECO:0000313" key="3">
    <source>
        <dbReference type="EMBL" id="MTW32717.1"/>
    </source>
</evidence>
<dbReference type="Pfam" id="PF01345">
    <property type="entry name" value="DUF11"/>
    <property type="match status" value="1"/>
</dbReference>
<accession>A0ABW9SKL6</accession>
<evidence type="ECO:0000259" key="2">
    <source>
        <dbReference type="Pfam" id="PF20419"/>
    </source>
</evidence>
<evidence type="ECO:0000313" key="4">
    <source>
        <dbReference type="Proteomes" id="UP000735592"/>
    </source>
</evidence>
<dbReference type="InterPro" id="IPR046524">
    <property type="entry name" value="DUF6701"/>
</dbReference>
<keyword evidence="4" id="KW-1185">Reference proteome</keyword>
<reference evidence="3 4" key="1">
    <citation type="submission" date="2019-11" db="EMBL/GenBank/DDBJ databases">
        <title>Type strains purchased from KCTC, JCM and DSMZ.</title>
        <authorList>
            <person name="Lu H."/>
        </authorList>
    </citation>
    <scope>NUCLEOTIDE SEQUENCE [LARGE SCALE GENOMIC DNA]</scope>
    <source>
        <strain evidence="3 4">DSM 103461</strain>
    </source>
</reference>
<dbReference type="Pfam" id="PF20419">
    <property type="entry name" value="DUF6701"/>
    <property type="match status" value="1"/>
</dbReference>
<dbReference type="InterPro" id="IPR001434">
    <property type="entry name" value="OmcB-like_DUF11"/>
</dbReference>